<sequence length="202" mass="22158">MDDQAYQLRQLVRAVRQAAAVSTGPPLFVFVAANQHSHVDAVSKLLLQEASTRSIEVARVDPSQQSIEMGDWQIAELIGPYQASDEPQWKRASACVLMSTADDDSILASYKLLKQVSGDSPLPRIEIVVWSESQETRADTAADRLQQTCERFLAAPITHTVIVKSPEEYGRLHLPQLVDRLAMLAPVASSNDHSPIASTPSQ</sequence>
<dbReference type="KEGG" id="amuc:Pan181_15220"/>
<dbReference type="RefSeq" id="WP_145246203.1">
    <property type="nucleotide sequence ID" value="NZ_CP036278.1"/>
</dbReference>
<dbReference type="OrthoDB" id="9773088at2"/>
<name>A0A518AKS0_9BACT</name>
<evidence type="ECO:0000313" key="2">
    <source>
        <dbReference type="Proteomes" id="UP000315750"/>
    </source>
</evidence>
<organism evidence="1 2">
    <name type="scientific">Aeoliella mucimassa</name>
    <dbReference type="NCBI Taxonomy" id="2527972"/>
    <lineage>
        <taxon>Bacteria</taxon>
        <taxon>Pseudomonadati</taxon>
        <taxon>Planctomycetota</taxon>
        <taxon>Planctomycetia</taxon>
        <taxon>Pirellulales</taxon>
        <taxon>Lacipirellulaceae</taxon>
        <taxon>Aeoliella</taxon>
    </lineage>
</organism>
<dbReference type="Proteomes" id="UP000315750">
    <property type="component" value="Chromosome"/>
</dbReference>
<proteinExistence type="predicted"/>
<evidence type="ECO:0000313" key="1">
    <source>
        <dbReference type="EMBL" id="QDU55333.1"/>
    </source>
</evidence>
<dbReference type="EMBL" id="CP036278">
    <property type="protein sequence ID" value="QDU55333.1"/>
    <property type="molecule type" value="Genomic_DNA"/>
</dbReference>
<reference evidence="1 2" key="1">
    <citation type="submission" date="2019-02" db="EMBL/GenBank/DDBJ databases">
        <title>Deep-cultivation of Planctomycetes and their phenomic and genomic characterization uncovers novel biology.</title>
        <authorList>
            <person name="Wiegand S."/>
            <person name="Jogler M."/>
            <person name="Boedeker C."/>
            <person name="Pinto D."/>
            <person name="Vollmers J."/>
            <person name="Rivas-Marin E."/>
            <person name="Kohn T."/>
            <person name="Peeters S.H."/>
            <person name="Heuer A."/>
            <person name="Rast P."/>
            <person name="Oberbeckmann S."/>
            <person name="Bunk B."/>
            <person name="Jeske O."/>
            <person name="Meyerdierks A."/>
            <person name="Storesund J.E."/>
            <person name="Kallscheuer N."/>
            <person name="Luecker S."/>
            <person name="Lage O.M."/>
            <person name="Pohl T."/>
            <person name="Merkel B.J."/>
            <person name="Hornburger P."/>
            <person name="Mueller R.-W."/>
            <person name="Bruemmer F."/>
            <person name="Labrenz M."/>
            <person name="Spormann A.M."/>
            <person name="Op den Camp H."/>
            <person name="Overmann J."/>
            <person name="Amann R."/>
            <person name="Jetten M.S.M."/>
            <person name="Mascher T."/>
            <person name="Medema M.H."/>
            <person name="Devos D.P."/>
            <person name="Kaster A.-K."/>
            <person name="Ovreas L."/>
            <person name="Rohde M."/>
            <person name="Galperin M.Y."/>
            <person name="Jogler C."/>
        </authorList>
    </citation>
    <scope>NUCLEOTIDE SEQUENCE [LARGE SCALE GENOMIC DNA]</scope>
    <source>
        <strain evidence="1 2">Pan181</strain>
    </source>
</reference>
<keyword evidence="2" id="KW-1185">Reference proteome</keyword>
<accession>A0A518AKS0</accession>
<dbReference type="AlphaFoldDB" id="A0A518AKS0"/>
<gene>
    <name evidence="1" type="ORF">Pan181_15220</name>
</gene>
<protein>
    <submittedName>
        <fullName evidence="1">Uncharacterized protein</fullName>
    </submittedName>
</protein>